<dbReference type="InterPro" id="IPR014016">
    <property type="entry name" value="UvrD-like_ATP-bd"/>
</dbReference>
<keyword evidence="2 5" id="KW-0378">Hydrolase</keyword>
<keyword evidence="4 5" id="KW-0067">ATP-binding</keyword>
<keyword evidence="3 5" id="KW-0347">Helicase</keyword>
<dbReference type="GO" id="GO:0000725">
    <property type="term" value="P:recombinational repair"/>
    <property type="evidence" value="ECO:0007669"/>
    <property type="project" value="TreeGrafter"/>
</dbReference>
<evidence type="ECO:0000256" key="5">
    <source>
        <dbReference type="PROSITE-ProRule" id="PRU00560"/>
    </source>
</evidence>
<keyword evidence="8" id="KW-1185">Reference proteome</keyword>
<evidence type="ECO:0000313" key="8">
    <source>
        <dbReference type="Proteomes" id="UP001212152"/>
    </source>
</evidence>
<dbReference type="GO" id="GO:0003677">
    <property type="term" value="F:DNA binding"/>
    <property type="evidence" value="ECO:0007669"/>
    <property type="project" value="InterPro"/>
</dbReference>
<evidence type="ECO:0000256" key="1">
    <source>
        <dbReference type="ARBA" id="ARBA00022741"/>
    </source>
</evidence>
<dbReference type="InterPro" id="IPR027417">
    <property type="entry name" value="P-loop_NTPase"/>
</dbReference>
<proteinExistence type="predicted"/>
<feature type="domain" description="UvrD-like helicase ATP-binding" evidence="6">
    <location>
        <begin position="1"/>
        <end position="203"/>
    </location>
</feature>
<dbReference type="SUPFAM" id="SSF52540">
    <property type="entry name" value="P-loop containing nucleoside triphosphate hydrolases"/>
    <property type="match status" value="1"/>
</dbReference>
<sequence>MTTIDALAAFFCNVLVRSDYPTIVDDEAYVEMVVKRLAEIYALSPPDCKELGAELGLFYWKMHHGRFLRREELRVGLKGVHDDLWDDGYCTHRVRLIIAVTYLECFPYLAEEFRERFYLLVDEYQDVDPWQVNFIMRLVMGGDLNGNRPVENWRRITVVGDDDQSIYEFRGADPAIMKSFQQHLKIDLHGIRFVTLGTNYRTIQPM</sequence>
<evidence type="ECO:0000313" key="7">
    <source>
        <dbReference type="EMBL" id="KAJ3177659.1"/>
    </source>
</evidence>
<dbReference type="GO" id="GO:0005524">
    <property type="term" value="F:ATP binding"/>
    <property type="evidence" value="ECO:0007669"/>
    <property type="project" value="UniProtKB-UniRule"/>
</dbReference>
<accession>A0AAD5XS14</accession>
<dbReference type="AlphaFoldDB" id="A0AAD5XS14"/>
<dbReference type="Gene3D" id="3.40.50.300">
    <property type="entry name" value="P-loop containing nucleotide triphosphate hydrolases"/>
    <property type="match status" value="1"/>
</dbReference>
<name>A0AAD5XS14_9FUNG</name>
<protein>
    <recommendedName>
        <fullName evidence="6">UvrD-like helicase ATP-binding domain-containing protein</fullName>
    </recommendedName>
</protein>
<evidence type="ECO:0000259" key="6">
    <source>
        <dbReference type="PROSITE" id="PS51198"/>
    </source>
</evidence>
<gene>
    <name evidence="7" type="ORF">HDU87_004412</name>
</gene>
<reference evidence="7" key="1">
    <citation type="submission" date="2020-05" db="EMBL/GenBank/DDBJ databases">
        <title>Phylogenomic resolution of chytrid fungi.</title>
        <authorList>
            <person name="Stajich J.E."/>
            <person name="Amses K."/>
            <person name="Simmons R."/>
            <person name="Seto K."/>
            <person name="Myers J."/>
            <person name="Bonds A."/>
            <person name="Quandt C.A."/>
            <person name="Barry K."/>
            <person name="Liu P."/>
            <person name="Grigoriev I."/>
            <person name="Longcore J.E."/>
            <person name="James T.Y."/>
        </authorList>
    </citation>
    <scope>NUCLEOTIDE SEQUENCE</scope>
    <source>
        <strain evidence="7">JEL0379</strain>
    </source>
</reference>
<dbReference type="InterPro" id="IPR000212">
    <property type="entry name" value="DNA_helicase_UvrD/REP"/>
</dbReference>
<evidence type="ECO:0000256" key="3">
    <source>
        <dbReference type="ARBA" id="ARBA00022806"/>
    </source>
</evidence>
<dbReference type="PANTHER" id="PTHR11070:SF2">
    <property type="entry name" value="ATP-DEPENDENT DNA HELICASE SRS2"/>
    <property type="match status" value="1"/>
</dbReference>
<keyword evidence="1 5" id="KW-0547">Nucleotide-binding</keyword>
<evidence type="ECO:0000256" key="4">
    <source>
        <dbReference type="ARBA" id="ARBA00022840"/>
    </source>
</evidence>
<dbReference type="GO" id="GO:0043138">
    <property type="term" value="F:3'-5' DNA helicase activity"/>
    <property type="evidence" value="ECO:0007669"/>
    <property type="project" value="TreeGrafter"/>
</dbReference>
<dbReference type="EMBL" id="JADGJQ010000032">
    <property type="protein sequence ID" value="KAJ3177659.1"/>
    <property type="molecule type" value="Genomic_DNA"/>
</dbReference>
<comment type="caution">
    <text evidence="5">Lacks conserved residue(s) required for the propagation of feature annotation.</text>
</comment>
<dbReference type="PANTHER" id="PTHR11070">
    <property type="entry name" value="UVRD / RECB / PCRA DNA HELICASE FAMILY MEMBER"/>
    <property type="match status" value="1"/>
</dbReference>
<dbReference type="GO" id="GO:0016787">
    <property type="term" value="F:hydrolase activity"/>
    <property type="evidence" value="ECO:0007669"/>
    <property type="project" value="UniProtKB-UniRule"/>
</dbReference>
<evidence type="ECO:0000256" key="2">
    <source>
        <dbReference type="ARBA" id="ARBA00022801"/>
    </source>
</evidence>
<organism evidence="7 8">
    <name type="scientific">Geranomyces variabilis</name>
    <dbReference type="NCBI Taxonomy" id="109894"/>
    <lineage>
        <taxon>Eukaryota</taxon>
        <taxon>Fungi</taxon>
        <taxon>Fungi incertae sedis</taxon>
        <taxon>Chytridiomycota</taxon>
        <taxon>Chytridiomycota incertae sedis</taxon>
        <taxon>Chytridiomycetes</taxon>
        <taxon>Spizellomycetales</taxon>
        <taxon>Powellomycetaceae</taxon>
        <taxon>Geranomyces</taxon>
    </lineage>
</organism>
<dbReference type="Proteomes" id="UP001212152">
    <property type="component" value="Unassembled WGS sequence"/>
</dbReference>
<dbReference type="PROSITE" id="PS51198">
    <property type="entry name" value="UVRD_HELICASE_ATP_BIND"/>
    <property type="match status" value="1"/>
</dbReference>
<comment type="caution">
    <text evidence="7">The sequence shown here is derived from an EMBL/GenBank/DDBJ whole genome shotgun (WGS) entry which is preliminary data.</text>
</comment>
<dbReference type="Pfam" id="PF00580">
    <property type="entry name" value="UvrD-helicase"/>
    <property type="match status" value="1"/>
</dbReference>